<proteinExistence type="predicted"/>
<keyword evidence="2" id="KW-1133">Transmembrane helix</keyword>
<organism evidence="3 4">
    <name type="scientific">Baekduia soli</name>
    <dbReference type="NCBI Taxonomy" id="496014"/>
    <lineage>
        <taxon>Bacteria</taxon>
        <taxon>Bacillati</taxon>
        <taxon>Actinomycetota</taxon>
        <taxon>Thermoleophilia</taxon>
        <taxon>Solirubrobacterales</taxon>
        <taxon>Baekduiaceae</taxon>
        <taxon>Baekduia</taxon>
    </lineage>
</organism>
<feature type="compositionally biased region" description="Polar residues" evidence="1">
    <location>
        <begin position="87"/>
        <end position="96"/>
    </location>
</feature>
<gene>
    <name evidence="3" type="ORF">FSW04_18565</name>
</gene>
<keyword evidence="2" id="KW-0472">Membrane</keyword>
<dbReference type="Proteomes" id="UP000321805">
    <property type="component" value="Chromosome"/>
</dbReference>
<sequence length="96" mass="9998">MSFLRNVLHDLVEKKLWPVSVALLIALVAVPVVVGRDSNHAADVVPTTKGGAAAGLANRPDAAREQVISLEQQAAGRSSGPERCATPLSSTTCRSP</sequence>
<evidence type="ECO:0000313" key="3">
    <source>
        <dbReference type="EMBL" id="QEC49375.1"/>
    </source>
</evidence>
<accession>A0A5B8U8Q9</accession>
<evidence type="ECO:0000313" key="4">
    <source>
        <dbReference type="Proteomes" id="UP000321805"/>
    </source>
</evidence>
<reference evidence="3 4" key="1">
    <citation type="journal article" date="2018" name="J. Microbiol.">
        <title>Baekduia soli gen. nov., sp. nov., a novel bacterium isolated from the soil of Baekdu Mountain and proposal of a novel family name, Baekduiaceae fam. nov.</title>
        <authorList>
            <person name="An D.S."/>
            <person name="Siddiqi M.Z."/>
            <person name="Kim K.H."/>
            <person name="Yu H.S."/>
            <person name="Im W.T."/>
        </authorList>
    </citation>
    <scope>NUCLEOTIDE SEQUENCE [LARGE SCALE GENOMIC DNA]</scope>
    <source>
        <strain evidence="3 4">BR7-21</strain>
    </source>
</reference>
<dbReference type="EMBL" id="CP042430">
    <property type="protein sequence ID" value="QEC49375.1"/>
    <property type="molecule type" value="Genomic_DNA"/>
</dbReference>
<evidence type="ECO:0000256" key="1">
    <source>
        <dbReference type="SAM" id="MobiDB-lite"/>
    </source>
</evidence>
<name>A0A5B8U8Q9_9ACTN</name>
<feature type="region of interest" description="Disordered" evidence="1">
    <location>
        <begin position="72"/>
        <end position="96"/>
    </location>
</feature>
<protein>
    <submittedName>
        <fullName evidence="3">Uncharacterized protein</fullName>
    </submittedName>
</protein>
<keyword evidence="2" id="KW-0812">Transmembrane</keyword>
<dbReference type="AlphaFoldDB" id="A0A5B8U8Q9"/>
<evidence type="ECO:0000256" key="2">
    <source>
        <dbReference type="SAM" id="Phobius"/>
    </source>
</evidence>
<keyword evidence="4" id="KW-1185">Reference proteome</keyword>
<dbReference type="KEGG" id="bsol:FSW04_18565"/>
<dbReference type="RefSeq" id="WP_146921737.1">
    <property type="nucleotide sequence ID" value="NZ_CP042430.1"/>
</dbReference>
<feature type="transmembrane region" description="Helical" evidence="2">
    <location>
        <begin position="16"/>
        <end position="34"/>
    </location>
</feature>